<reference evidence="3" key="1">
    <citation type="journal article" date="2014" name="Int. J. Syst. Evol. Microbiol.">
        <title>Complete genome sequence of Corynebacterium casei LMG S-19264T (=DSM 44701T), isolated from a smear-ripened cheese.</title>
        <authorList>
            <consortium name="US DOE Joint Genome Institute (JGI-PGF)"/>
            <person name="Walter F."/>
            <person name="Albersmeier A."/>
            <person name="Kalinowski J."/>
            <person name="Ruckert C."/>
        </authorList>
    </citation>
    <scope>NUCLEOTIDE SEQUENCE</scope>
    <source>
        <strain evidence="3">CGMCC 4.3508</strain>
    </source>
</reference>
<dbReference type="InterPro" id="IPR036465">
    <property type="entry name" value="vWFA_dom_sf"/>
</dbReference>
<sequence length="416" mass="45338">MTVWPDPRLARRWAAGRLAAVQAAPYLATALLALDVRTVEVPGSLGDQGSRYYAYPVDQSWRVHVDPVRLAGTPAPELGYWLLHQVTHLLRDHGPRGERRGAGRQWNAAADLEVGDDLPTNPRPAAALVPARFRLPAGRAAEEYWRALAGRDLAQTFVCGLRTAPVADDSSRVTVGAEEARLLREETARRVAARASSHDDVPLGWERWARDVLEPVVDWRRELAATIRHAVGSSRGRVDHTYQRRSRRAGVVAGVILPGLRQPRPTVAVVLDTSRSMSAAHLERAGAELGRIIRSSGVTTRGVSVLCCDVTAHEAAQVLDFRSVRLVGGGGTDLRAGIAAAAALRPRPDIVVVLTDGWTEWPERPPPRTTVVVGLLGGEVLPPEWVRTVQIPLDEIDEERREGVEAEVAADVVDRT</sequence>
<evidence type="ECO:0000313" key="3">
    <source>
        <dbReference type="EMBL" id="GGL41784.1"/>
    </source>
</evidence>
<evidence type="ECO:0000259" key="2">
    <source>
        <dbReference type="Pfam" id="PF13203"/>
    </source>
</evidence>
<feature type="domain" description="Putative metallopeptidase" evidence="2">
    <location>
        <begin position="17"/>
        <end position="261"/>
    </location>
</feature>
<dbReference type="AlphaFoldDB" id="A0A917RWV0"/>
<organism evidence="3 4">
    <name type="scientific">Nocardia jinanensis</name>
    <dbReference type="NCBI Taxonomy" id="382504"/>
    <lineage>
        <taxon>Bacteria</taxon>
        <taxon>Bacillati</taxon>
        <taxon>Actinomycetota</taxon>
        <taxon>Actinomycetes</taxon>
        <taxon>Mycobacteriales</taxon>
        <taxon>Nocardiaceae</taxon>
        <taxon>Nocardia</taxon>
    </lineage>
</organism>
<dbReference type="Gene3D" id="3.40.50.410">
    <property type="entry name" value="von Willebrand factor, type A domain"/>
    <property type="match status" value="1"/>
</dbReference>
<dbReference type="Pfam" id="PF09967">
    <property type="entry name" value="DUF2201"/>
    <property type="match status" value="1"/>
</dbReference>
<dbReference type="PANTHER" id="PTHR38730:SF1">
    <property type="entry name" value="SLL7028 PROTEIN"/>
    <property type="match status" value="1"/>
</dbReference>
<accession>A0A917RWV0</accession>
<dbReference type="RefSeq" id="WP_063000689.1">
    <property type="nucleotide sequence ID" value="NZ_BMMH01000029.1"/>
</dbReference>
<dbReference type="Proteomes" id="UP000638263">
    <property type="component" value="Unassembled WGS sequence"/>
</dbReference>
<comment type="caution">
    <text evidence="3">The sequence shown here is derived from an EMBL/GenBank/DDBJ whole genome shotgun (WGS) entry which is preliminary data.</text>
</comment>
<protein>
    <recommendedName>
        <fullName evidence="5">VWA domain-containing protein</fullName>
    </recommendedName>
</protein>
<proteinExistence type="predicted"/>
<dbReference type="Pfam" id="PF13203">
    <property type="entry name" value="DUF2201_N"/>
    <property type="match status" value="1"/>
</dbReference>
<name>A0A917RWV0_9NOCA</name>
<gene>
    <name evidence="3" type="ORF">GCM10011588_65580</name>
</gene>
<dbReference type="EMBL" id="BMMH01000029">
    <property type="protein sequence ID" value="GGL41784.1"/>
    <property type="molecule type" value="Genomic_DNA"/>
</dbReference>
<dbReference type="InterPro" id="IPR025154">
    <property type="entry name" value="Put_metallopeptidase_dom"/>
</dbReference>
<dbReference type="PANTHER" id="PTHR38730">
    <property type="entry name" value="SLL7028 PROTEIN"/>
    <property type="match status" value="1"/>
</dbReference>
<dbReference type="InterPro" id="IPR018698">
    <property type="entry name" value="VWA-like_dom"/>
</dbReference>
<dbReference type="SUPFAM" id="SSF53300">
    <property type="entry name" value="vWA-like"/>
    <property type="match status" value="1"/>
</dbReference>
<evidence type="ECO:0000259" key="1">
    <source>
        <dbReference type="Pfam" id="PF09967"/>
    </source>
</evidence>
<keyword evidence="4" id="KW-1185">Reference proteome</keyword>
<feature type="domain" description="VWA-like" evidence="1">
    <location>
        <begin position="267"/>
        <end position="391"/>
    </location>
</feature>
<reference evidence="3" key="2">
    <citation type="submission" date="2020-09" db="EMBL/GenBank/DDBJ databases">
        <authorList>
            <person name="Sun Q."/>
            <person name="Zhou Y."/>
        </authorList>
    </citation>
    <scope>NUCLEOTIDE SEQUENCE</scope>
    <source>
        <strain evidence="3">CGMCC 4.3508</strain>
    </source>
</reference>
<evidence type="ECO:0008006" key="5">
    <source>
        <dbReference type="Google" id="ProtNLM"/>
    </source>
</evidence>
<evidence type="ECO:0000313" key="4">
    <source>
        <dbReference type="Proteomes" id="UP000638263"/>
    </source>
</evidence>